<dbReference type="RefSeq" id="XP_024581215.1">
    <property type="nucleotide sequence ID" value="XM_024730993.1"/>
</dbReference>
<evidence type="ECO:0000313" key="1">
    <source>
        <dbReference type="EMBL" id="CEG44846.1"/>
    </source>
</evidence>
<dbReference type="GO" id="GO:0035091">
    <property type="term" value="F:phosphatidylinositol binding"/>
    <property type="evidence" value="ECO:0007669"/>
    <property type="project" value="InterPro"/>
</dbReference>
<dbReference type="SUPFAM" id="SSF64268">
    <property type="entry name" value="PX domain"/>
    <property type="match status" value="1"/>
</dbReference>
<protein>
    <submittedName>
        <fullName evidence="1">Phox homologous domain</fullName>
    </submittedName>
</protein>
<sequence length="258" mass="29239">MAALTMNSHQLCEQQIDDFYVYHRLTVQEASLSNSLCSRNSLPTAILPSQYNSSLHRSSFGLIPGHEVIETSVRFVGINRIARHCEFKLHVDTGKEQFVLHKRFSQFRDLRKQLLLNSKAATGTDEKGSKVVCRNGACLQIAQHLPSLKFPRRRMKLHLCQNDDINTANARQVELRSFVEFLLTTYRKASKRQALTFPIGKLLAFRSICNYNVPVSDTSSSSPSNEVVMTTALMEPPIQVSHADRLYTISEDKELART</sequence>
<dbReference type="Proteomes" id="UP000054928">
    <property type="component" value="Unassembled WGS sequence"/>
</dbReference>
<keyword evidence="2" id="KW-1185">Reference proteome</keyword>
<dbReference type="AlphaFoldDB" id="A0A0P1ATZ3"/>
<evidence type="ECO:0000313" key="2">
    <source>
        <dbReference type="Proteomes" id="UP000054928"/>
    </source>
</evidence>
<accession>A0A0P1ATZ3</accession>
<name>A0A0P1ATZ3_PLAHL</name>
<dbReference type="Gene3D" id="3.30.1520.10">
    <property type="entry name" value="Phox-like domain"/>
    <property type="match status" value="1"/>
</dbReference>
<dbReference type="OrthoDB" id="167043at2759"/>
<organism evidence="1 2">
    <name type="scientific">Plasmopara halstedii</name>
    <name type="common">Downy mildew of sunflower</name>
    <dbReference type="NCBI Taxonomy" id="4781"/>
    <lineage>
        <taxon>Eukaryota</taxon>
        <taxon>Sar</taxon>
        <taxon>Stramenopiles</taxon>
        <taxon>Oomycota</taxon>
        <taxon>Peronosporomycetes</taxon>
        <taxon>Peronosporales</taxon>
        <taxon>Peronosporaceae</taxon>
        <taxon>Plasmopara</taxon>
    </lineage>
</organism>
<proteinExistence type="predicted"/>
<dbReference type="EMBL" id="CCYD01001336">
    <property type="protein sequence ID" value="CEG44846.1"/>
    <property type="molecule type" value="Genomic_DNA"/>
</dbReference>
<dbReference type="GeneID" id="36396233"/>
<reference evidence="2" key="1">
    <citation type="submission" date="2014-09" db="EMBL/GenBank/DDBJ databases">
        <authorList>
            <person name="Sharma Rahul"/>
            <person name="Thines Marco"/>
        </authorList>
    </citation>
    <scope>NUCLEOTIDE SEQUENCE [LARGE SCALE GENOMIC DNA]</scope>
</reference>
<dbReference type="InterPro" id="IPR036871">
    <property type="entry name" value="PX_dom_sf"/>
</dbReference>